<dbReference type="Pfam" id="PF12779">
    <property type="entry name" value="WXXGXW"/>
    <property type="match status" value="1"/>
</dbReference>
<evidence type="ECO:0000313" key="3">
    <source>
        <dbReference type="EMBL" id="AEK61902.1"/>
    </source>
</evidence>
<evidence type="ECO:0000256" key="2">
    <source>
        <dbReference type="SAM" id="SignalP"/>
    </source>
</evidence>
<evidence type="ECO:0000313" key="4">
    <source>
        <dbReference type="Proteomes" id="UP000008392"/>
    </source>
</evidence>
<dbReference type="Proteomes" id="UP000008392">
    <property type="component" value="Chromosome"/>
</dbReference>
<reference evidence="3 4" key="2">
    <citation type="journal article" date="2006" name="J. Microbiol. Methods">
        <title>Genomic flank-sequencing of plasposon insertion sites for rapid identification of functional genes.</title>
        <authorList>
            <person name="Leveau J.H."/>
            <person name="Gerards S."/>
            <person name="Fritsche K."/>
            <person name="Zondag G."/>
            <person name="van Veen J.A."/>
        </authorList>
    </citation>
    <scope>NUCLEOTIDE SEQUENCE [LARGE SCALE GENOMIC DNA]</scope>
    <source>
        <strain evidence="3 4">Ter331</strain>
    </source>
</reference>
<name>G0ABU6_COLFT</name>
<accession>G0ABU6</accession>
<evidence type="ECO:0000256" key="1">
    <source>
        <dbReference type="SAM" id="MobiDB-lite"/>
    </source>
</evidence>
<gene>
    <name evidence="3" type="ordered locus">CFU_2072</name>
</gene>
<keyword evidence="4" id="KW-1185">Reference proteome</keyword>
<dbReference type="STRING" id="1005048.CFU_2072"/>
<feature type="compositionally biased region" description="Basic and acidic residues" evidence="1">
    <location>
        <begin position="106"/>
        <end position="130"/>
    </location>
</feature>
<sequence length="144" mass="16385">MGENMKRILCAAALAALSATAFIPSQAMAQIGVNITIGTPPPAPRYERVPPPRVGYVWAPGYWNWNGSRHVWAGGHWERARSGYQYSRPEWRQGNNGWELNRGGWRRGDDRRDDRHDDRRGDDWRDDGNGRYHCPPGQAKKGNC</sequence>
<proteinExistence type="predicted"/>
<dbReference type="KEGG" id="cfu:CFU_2072"/>
<reference evidence="3 4" key="4">
    <citation type="journal article" date="2010" name="Environ. Microbiol.">
        <title>The bacterial genus Collimonas: mycophagy, weathering and other adaptive solutions to life in oligotrophic soil environments.</title>
        <authorList>
            <person name="Leveau J.H."/>
            <person name="Uroz S."/>
            <person name="de Boer W."/>
        </authorList>
    </citation>
    <scope>NUCLEOTIDE SEQUENCE [LARGE SCALE GENOMIC DNA]</scope>
    <source>
        <strain evidence="3 4">Ter331</strain>
    </source>
</reference>
<protein>
    <submittedName>
        <fullName evidence="3">Putative signal peptide protein</fullName>
    </submittedName>
</protein>
<feature type="signal peptide" evidence="2">
    <location>
        <begin position="1"/>
        <end position="29"/>
    </location>
</feature>
<feature type="region of interest" description="Disordered" evidence="1">
    <location>
        <begin position="86"/>
        <end position="144"/>
    </location>
</feature>
<reference evidence="3 4" key="3">
    <citation type="journal article" date="2008" name="FEMS Microbiol. Ecol.">
        <title>Identification and characterization of genes underlying chitinolysis in Collimonas fungivorans Ter331.</title>
        <authorList>
            <person name="Fritsche K."/>
            <person name="de Boer W."/>
            <person name="Gerards S."/>
            <person name="van den Berg M."/>
            <person name="van Veen J.A."/>
            <person name="Leveau J.H."/>
        </authorList>
    </citation>
    <scope>NUCLEOTIDE SEQUENCE [LARGE SCALE GENOMIC DNA]</scope>
    <source>
        <strain evidence="3 4">Ter331</strain>
    </source>
</reference>
<reference evidence="3 4" key="5">
    <citation type="journal article" date="2011" name="ISME J.">
        <title>Dual transcriptional profiling of a bacterial/fungal confrontation: Collimonas fungivorans versus Aspergillus niger.</title>
        <authorList>
            <person name="Mela F."/>
            <person name="Fritsche K."/>
            <person name="de Boer W."/>
            <person name="van Veen J.A."/>
            <person name="de Graaff L.H."/>
            <person name="van den Berg M."/>
            <person name="Leveau J.H."/>
        </authorList>
    </citation>
    <scope>NUCLEOTIDE SEQUENCE [LARGE SCALE GENOMIC DNA]</scope>
    <source>
        <strain evidence="3 4">Ter331</strain>
    </source>
</reference>
<feature type="chain" id="PRO_5003396509" evidence="2">
    <location>
        <begin position="30"/>
        <end position="144"/>
    </location>
</feature>
<organism evidence="3 4">
    <name type="scientific">Collimonas fungivorans (strain Ter331)</name>
    <dbReference type="NCBI Taxonomy" id="1005048"/>
    <lineage>
        <taxon>Bacteria</taxon>
        <taxon>Pseudomonadati</taxon>
        <taxon>Pseudomonadota</taxon>
        <taxon>Betaproteobacteria</taxon>
        <taxon>Burkholderiales</taxon>
        <taxon>Oxalobacteraceae</taxon>
        <taxon>Collimonas</taxon>
    </lineage>
</organism>
<reference evidence="3 4" key="1">
    <citation type="journal article" date="2004" name="Environ. Microbiol.">
        <title>Phylogeny-function analysis of (meta)genomic libraries: screening for expression of ribosomal RNA genes by large-insert library fluorescent in situ hybridization (LIL-FISH).</title>
        <authorList>
            <person name="Leveau J.H."/>
            <person name="Gerards S."/>
            <person name="de Boer W."/>
            <person name="van Veen J.A."/>
        </authorList>
    </citation>
    <scope>NUCLEOTIDE SEQUENCE [LARGE SCALE GENOMIC DNA]</scope>
    <source>
        <strain evidence="3 4">Ter331</strain>
    </source>
</reference>
<dbReference type="InterPro" id="IPR024447">
    <property type="entry name" value="YXWGXW_rpt"/>
</dbReference>
<dbReference type="HOGENOM" id="CLU_139747_0_0_4"/>
<keyword evidence="2" id="KW-0732">Signal</keyword>
<reference evidence="4" key="6">
    <citation type="submission" date="2011-05" db="EMBL/GenBank/DDBJ databases">
        <title>Complete sequence of Collimonas fungivorans Ter331.</title>
        <authorList>
            <person name="Leveau J.H."/>
        </authorList>
    </citation>
    <scope>NUCLEOTIDE SEQUENCE [LARGE SCALE GENOMIC DNA]</scope>
    <source>
        <strain evidence="4">Ter331</strain>
    </source>
</reference>
<dbReference type="AlphaFoldDB" id="G0ABU6"/>
<dbReference type="eggNOG" id="ENOG5033IE5">
    <property type="taxonomic scope" value="Bacteria"/>
</dbReference>
<dbReference type="EMBL" id="CP002745">
    <property type="protein sequence ID" value="AEK61902.1"/>
    <property type="molecule type" value="Genomic_DNA"/>
</dbReference>